<protein>
    <submittedName>
        <fullName evidence="3">Uncharacterized protein</fullName>
    </submittedName>
</protein>
<name>A0A7S0BXC6_9STRA</name>
<keyword evidence="2" id="KW-0472">Membrane</keyword>
<feature type="coiled-coil region" evidence="1">
    <location>
        <begin position="81"/>
        <end position="129"/>
    </location>
</feature>
<dbReference type="AlphaFoldDB" id="A0A7S0BXC6"/>
<gene>
    <name evidence="3" type="ORF">PINE0816_LOCUS1310</name>
</gene>
<organism evidence="3">
    <name type="scientific">Proboscia inermis</name>
    <dbReference type="NCBI Taxonomy" id="420281"/>
    <lineage>
        <taxon>Eukaryota</taxon>
        <taxon>Sar</taxon>
        <taxon>Stramenopiles</taxon>
        <taxon>Ochrophyta</taxon>
        <taxon>Bacillariophyta</taxon>
        <taxon>Coscinodiscophyceae</taxon>
        <taxon>Rhizosoleniophycidae</taxon>
        <taxon>Rhizosoleniales</taxon>
        <taxon>Rhizosoleniaceae</taxon>
        <taxon>Proboscia</taxon>
    </lineage>
</organism>
<keyword evidence="2" id="KW-0812">Transmembrane</keyword>
<accession>A0A7S0BXC6</accession>
<sequence>MSLAVGGALAVTGAVNELTDGDVTPLELNIVRACSLFAVGISIAAIVEVDHILVDTASAITILFSLFLSYQKYQLKYFGTIKSSSSKLELEAQELKEANDNLAETMKNLDSAVQKSKKLEKELKTIAKTSDVTSLVRLTKEQKRISQEIKKNLQAKVLQDVLGIVLQSDRNNDMKLGAKEVKILCFRIGQIEGVDVNEDKLRQQVQDQPISKVNFVLLMLMFISSIHYPDYQMVFIFVYTRYRFFRNIKCER</sequence>
<keyword evidence="2" id="KW-1133">Transmembrane helix</keyword>
<proteinExistence type="predicted"/>
<evidence type="ECO:0000256" key="2">
    <source>
        <dbReference type="SAM" id="Phobius"/>
    </source>
</evidence>
<feature type="transmembrane region" description="Helical" evidence="2">
    <location>
        <begin position="215"/>
        <end position="239"/>
    </location>
</feature>
<dbReference type="EMBL" id="HBEL01002782">
    <property type="protein sequence ID" value="CAD8405201.1"/>
    <property type="molecule type" value="Transcribed_RNA"/>
</dbReference>
<keyword evidence="1" id="KW-0175">Coiled coil</keyword>
<evidence type="ECO:0000256" key="1">
    <source>
        <dbReference type="SAM" id="Coils"/>
    </source>
</evidence>
<evidence type="ECO:0000313" key="3">
    <source>
        <dbReference type="EMBL" id="CAD8405201.1"/>
    </source>
</evidence>
<reference evidence="3" key="1">
    <citation type="submission" date="2021-01" db="EMBL/GenBank/DDBJ databases">
        <authorList>
            <person name="Corre E."/>
            <person name="Pelletier E."/>
            <person name="Niang G."/>
            <person name="Scheremetjew M."/>
            <person name="Finn R."/>
            <person name="Kale V."/>
            <person name="Holt S."/>
            <person name="Cochrane G."/>
            <person name="Meng A."/>
            <person name="Brown T."/>
            <person name="Cohen L."/>
        </authorList>
    </citation>
    <scope>NUCLEOTIDE SEQUENCE</scope>
    <source>
        <strain evidence="3">CCAP1064/1</strain>
    </source>
</reference>